<evidence type="ECO:0000256" key="1">
    <source>
        <dbReference type="SAM" id="MobiDB-lite"/>
    </source>
</evidence>
<proteinExistence type="predicted"/>
<name>Q0RJH1_FRAAA</name>
<feature type="region of interest" description="Disordered" evidence="1">
    <location>
        <begin position="1"/>
        <end position="29"/>
    </location>
</feature>
<reference evidence="2 3" key="1">
    <citation type="journal article" date="2007" name="Genome Res.">
        <title>Genome characteristics of facultatively symbiotic Frankia sp. strains reflect host range and host plant biogeography.</title>
        <authorList>
            <person name="Normand P."/>
            <person name="Lapierre P."/>
            <person name="Tisa L.S."/>
            <person name="Gogarten J.P."/>
            <person name="Alloisio N."/>
            <person name="Bagnarol E."/>
            <person name="Bassi C.A."/>
            <person name="Berry A.M."/>
            <person name="Bickhart D.M."/>
            <person name="Choisne N."/>
            <person name="Couloux A."/>
            <person name="Cournoyer B."/>
            <person name="Cruveiller S."/>
            <person name="Daubin V."/>
            <person name="Demange N."/>
            <person name="Francino M.P."/>
            <person name="Goltsman E."/>
            <person name="Huang Y."/>
            <person name="Kopp O.R."/>
            <person name="Labarre L."/>
            <person name="Lapidus A."/>
            <person name="Lavire C."/>
            <person name="Marechal J."/>
            <person name="Martinez M."/>
            <person name="Mastronunzio J.E."/>
            <person name="Mullin B.C."/>
            <person name="Niemann J."/>
            <person name="Pujic P."/>
            <person name="Rawnsley T."/>
            <person name="Rouy Z."/>
            <person name="Schenowitz C."/>
            <person name="Sellstedt A."/>
            <person name="Tavares F."/>
            <person name="Tomkins J.P."/>
            <person name="Vallenet D."/>
            <person name="Valverde C."/>
            <person name="Wall L.G."/>
            <person name="Wang Y."/>
            <person name="Medigue C."/>
            <person name="Benson D.R."/>
        </authorList>
    </citation>
    <scope>NUCLEOTIDE SEQUENCE [LARGE SCALE GENOMIC DNA]</scope>
    <source>
        <strain evidence="3">DSM 45986 / CECT 9034 / ACN14a</strain>
    </source>
</reference>
<sequence length="69" mass="7278">MRPVRGVPCRYQPPPGLPGPRGGPRESEKAFGGRRAHLVSWETAISGPLAAGCRQADYPGCTVGDQCTT</sequence>
<organism evidence="2 3">
    <name type="scientific">Frankia alni (strain DSM 45986 / CECT 9034 / ACN14a)</name>
    <dbReference type="NCBI Taxonomy" id="326424"/>
    <lineage>
        <taxon>Bacteria</taxon>
        <taxon>Bacillati</taxon>
        <taxon>Actinomycetota</taxon>
        <taxon>Actinomycetes</taxon>
        <taxon>Frankiales</taxon>
        <taxon>Frankiaceae</taxon>
        <taxon>Frankia</taxon>
    </lineage>
</organism>
<dbReference type="Proteomes" id="UP000000657">
    <property type="component" value="Chromosome"/>
</dbReference>
<dbReference type="STRING" id="326424.FRAAL3698"/>
<dbReference type="HOGENOM" id="CLU_2769833_0_0_11"/>
<dbReference type="EMBL" id="CT573213">
    <property type="protein sequence ID" value="CAJ62341.1"/>
    <property type="molecule type" value="Genomic_DNA"/>
</dbReference>
<evidence type="ECO:0000313" key="3">
    <source>
        <dbReference type="Proteomes" id="UP000000657"/>
    </source>
</evidence>
<gene>
    <name evidence="2" type="ordered locus">FRAAL3698</name>
</gene>
<evidence type="ECO:0000313" key="2">
    <source>
        <dbReference type="EMBL" id="CAJ62341.1"/>
    </source>
</evidence>
<keyword evidence="3" id="KW-1185">Reference proteome</keyword>
<accession>Q0RJH1</accession>
<dbReference type="KEGG" id="fal:FRAAL3698"/>
<protein>
    <submittedName>
        <fullName evidence="2">Uncharacterized protein</fullName>
    </submittedName>
</protein>
<dbReference type="AlphaFoldDB" id="Q0RJH1"/>